<dbReference type="InterPro" id="IPR058524">
    <property type="entry name" value="DUF8211"/>
</dbReference>
<gene>
    <name evidence="2" type="ORF">RclHR1_00950002</name>
</gene>
<reference evidence="2 3" key="1">
    <citation type="submission" date="2017-11" db="EMBL/GenBank/DDBJ databases">
        <title>The genome of Rhizophagus clarus HR1 reveals common genetic basis of auxotrophy among arbuscular mycorrhizal fungi.</title>
        <authorList>
            <person name="Kobayashi Y."/>
        </authorList>
    </citation>
    <scope>NUCLEOTIDE SEQUENCE [LARGE SCALE GENOMIC DNA]</scope>
    <source>
        <strain evidence="2 3">HR1</strain>
    </source>
</reference>
<keyword evidence="3" id="KW-1185">Reference proteome</keyword>
<dbReference type="EMBL" id="BEXD01004370">
    <property type="protein sequence ID" value="GBC10265.1"/>
    <property type="molecule type" value="Genomic_DNA"/>
</dbReference>
<dbReference type="AlphaFoldDB" id="A0A2Z6SET9"/>
<evidence type="ECO:0000313" key="2">
    <source>
        <dbReference type="EMBL" id="GBC10265.1"/>
    </source>
</evidence>
<accession>A0A2Z6SET9</accession>
<dbReference type="Proteomes" id="UP000247702">
    <property type="component" value="Unassembled WGS sequence"/>
</dbReference>
<dbReference type="Pfam" id="PF26638">
    <property type="entry name" value="DUF8211"/>
    <property type="match status" value="1"/>
</dbReference>
<sequence length="140" mass="16933">MTRNYPVIIRELSHLRQNIPTYYVPRDKKYYADELKRRAQTKEVKHVHSNRLGISYDVIIKSVRGAPDVFRHNMADHKRWKYFKEYRSLKFDIIRSSQQIQRFKRLSTLILKQNVDSAIKKPFLLRTMTDRDKKPVTILK</sequence>
<proteinExistence type="predicted"/>
<name>A0A2Z6SET9_9GLOM</name>
<evidence type="ECO:0000259" key="1">
    <source>
        <dbReference type="Pfam" id="PF26638"/>
    </source>
</evidence>
<comment type="caution">
    <text evidence="2">The sequence shown here is derived from an EMBL/GenBank/DDBJ whole genome shotgun (WGS) entry which is preliminary data.</text>
</comment>
<protein>
    <recommendedName>
        <fullName evidence="1">DUF8211 domain-containing protein</fullName>
    </recommendedName>
</protein>
<feature type="domain" description="DUF8211" evidence="1">
    <location>
        <begin position="31"/>
        <end position="115"/>
    </location>
</feature>
<organism evidence="2 3">
    <name type="scientific">Rhizophagus clarus</name>
    <dbReference type="NCBI Taxonomy" id="94130"/>
    <lineage>
        <taxon>Eukaryota</taxon>
        <taxon>Fungi</taxon>
        <taxon>Fungi incertae sedis</taxon>
        <taxon>Mucoromycota</taxon>
        <taxon>Glomeromycotina</taxon>
        <taxon>Glomeromycetes</taxon>
        <taxon>Glomerales</taxon>
        <taxon>Glomeraceae</taxon>
        <taxon>Rhizophagus</taxon>
    </lineage>
</organism>
<evidence type="ECO:0000313" key="3">
    <source>
        <dbReference type="Proteomes" id="UP000247702"/>
    </source>
</evidence>